<keyword evidence="11" id="KW-1185">Reference proteome</keyword>
<evidence type="ECO:0000313" key="11">
    <source>
        <dbReference type="Proteomes" id="UP000015101"/>
    </source>
</evidence>
<dbReference type="InterPro" id="IPR029061">
    <property type="entry name" value="THDP-binding"/>
</dbReference>
<dbReference type="RefSeq" id="XP_009025509.1">
    <property type="nucleotide sequence ID" value="XM_009027261.1"/>
</dbReference>
<evidence type="ECO:0000313" key="9">
    <source>
        <dbReference type="EMBL" id="ESN96329.1"/>
    </source>
</evidence>
<dbReference type="OMA" id="LGYEMPC"/>
<dbReference type="HOGENOM" id="CLU_029393_5_2_1"/>
<name>T1FQS0_HELRO</name>
<evidence type="ECO:0000313" key="10">
    <source>
        <dbReference type="EnsemblMetazoa" id="HelroP189197"/>
    </source>
</evidence>
<sequence>MFAATKVLRLLHPNVARGMQNTKEWVRLQSTVAEAMIEIKNPCKYHKLDEGIPTTVKVTKEEASKYYHQMQLIRKMETAAGSLYKEKKIRGFCHLYSGQEACCVGMSAALRISDAVITSYRAHGWTYIRGRAVADVLAELTGKSTGCAEGKGGSMHMYGPGFYGGNGIVGAQVPLGAGIALAFQYQGRDDICIALYGDGAANQGQVFEAYNIAKLWDLPVLFVCENNGYGMGTSTDRASASVCYYTRGDYIPGIWVDGMDVIAIREATKFAAEYMRAGKGPLVMEAATYRYHGHSMSDPGTSYRTREQIQEVRQKRDPITGYKERMIAANLMVPEEFKAIDEKIKAEVEDAVKKAKEDPEPVLDELYTHVYSEIPKNYKIRGCDPSILITPTK</sequence>
<evidence type="ECO:0000256" key="7">
    <source>
        <dbReference type="RuleBase" id="RU361139"/>
    </source>
</evidence>
<dbReference type="PANTHER" id="PTHR11516">
    <property type="entry name" value="PYRUVATE DEHYDROGENASE E1 COMPONENT, ALPHA SUBUNIT BACTERIAL AND ORGANELLAR"/>
    <property type="match status" value="1"/>
</dbReference>
<dbReference type="EnsemblMetazoa" id="HelroT189197">
    <property type="protein sequence ID" value="HelroP189197"/>
    <property type="gene ID" value="HelroG189197"/>
</dbReference>
<dbReference type="EC" id="1.2.4.1" evidence="7"/>
<organism evidence="10 11">
    <name type="scientific">Helobdella robusta</name>
    <name type="common">Californian leech</name>
    <dbReference type="NCBI Taxonomy" id="6412"/>
    <lineage>
        <taxon>Eukaryota</taxon>
        <taxon>Metazoa</taxon>
        <taxon>Spiralia</taxon>
        <taxon>Lophotrochozoa</taxon>
        <taxon>Annelida</taxon>
        <taxon>Clitellata</taxon>
        <taxon>Hirudinea</taxon>
        <taxon>Rhynchobdellida</taxon>
        <taxon>Glossiphoniidae</taxon>
        <taxon>Helobdella</taxon>
    </lineage>
</organism>
<dbReference type="EMBL" id="KB097495">
    <property type="protein sequence ID" value="ESN96329.1"/>
    <property type="molecule type" value="Genomic_DNA"/>
</dbReference>
<dbReference type="InParanoid" id="T1FQS0"/>
<evidence type="ECO:0000256" key="3">
    <source>
        <dbReference type="ARBA" id="ARBA00023002"/>
    </source>
</evidence>
<dbReference type="OrthoDB" id="10256198at2759"/>
<dbReference type="PANTHER" id="PTHR11516:SF60">
    <property type="entry name" value="PYRUVATE DEHYDROGENASE E1 COMPONENT SUBUNIT ALPHA"/>
    <property type="match status" value="1"/>
</dbReference>
<dbReference type="GO" id="GO:0004739">
    <property type="term" value="F:pyruvate dehydrogenase (acetyl-transferring) activity"/>
    <property type="evidence" value="ECO:0000318"/>
    <property type="project" value="GO_Central"/>
</dbReference>
<comment type="catalytic activity">
    <reaction evidence="6 7">
        <text>N(6)-[(R)-lipoyl]-L-lysyl-[protein] + pyruvate + H(+) = N(6)-[(R)-S(8)-acetyldihydrolipoyl]-L-lysyl-[protein] + CO2</text>
        <dbReference type="Rhea" id="RHEA:19189"/>
        <dbReference type="Rhea" id="RHEA-COMP:10474"/>
        <dbReference type="Rhea" id="RHEA-COMP:10478"/>
        <dbReference type="ChEBI" id="CHEBI:15361"/>
        <dbReference type="ChEBI" id="CHEBI:15378"/>
        <dbReference type="ChEBI" id="CHEBI:16526"/>
        <dbReference type="ChEBI" id="CHEBI:83099"/>
        <dbReference type="ChEBI" id="CHEBI:83111"/>
        <dbReference type="EC" id="1.2.4.1"/>
    </reaction>
</comment>
<dbReference type="GeneID" id="20211167"/>
<evidence type="ECO:0000256" key="5">
    <source>
        <dbReference type="ARBA" id="ARBA00023317"/>
    </source>
</evidence>
<protein>
    <recommendedName>
        <fullName evidence="7">Pyruvate dehydrogenase E1 component subunit alpha</fullName>
        <ecNumber evidence="7">1.2.4.1</ecNumber>
    </recommendedName>
</protein>
<dbReference type="KEGG" id="hro:HELRODRAFT_189197"/>
<dbReference type="GO" id="GO:0006086">
    <property type="term" value="P:pyruvate decarboxylation to acetyl-CoA"/>
    <property type="evidence" value="ECO:0000318"/>
    <property type="project" value="GO_Central"/>
</dbReference>
<reference evidence="10" key="3">
    <citation type="submission" date="2015-06" db="UniProtKB">
        <authorList>
            <consortium name="EnsemblMetazoa"/>
        </authorList>
    </citation>
    <scope>IDENTIFICATION</scope>
</reference>
<proteinExistence type="predicted"/>
<reference evidence="9 11" key="2">
    <citation type="journal article" date="2013" name="Nature">
        <title>Insights into bilaterian evolution from three spiralian genomes.</title>
        <authorList>
            <person name="Simakov O."/>
            <person name="Marletaz F."/>
            <person name="Cho S.J."/>
            <person name="Edsinger-Gonzales E."/>
            <person name="Havlak P."/>
            <person name="Hellsten U."/>
            <person name="Kuo D.H."/>
            <person name="Larsson T."/>
            <person name="Lv J."/>
            <person name="Arendt D."/>
            <person name="Savage R."/>
            <person name="Osoegawa K."/>
            <person name="de Jong P."/>
            <person name="Grimwood J."/>
            <person name="Chapman J.A."/>
            <person name="Shapiro H."/>
            <person name="Aerts A."/>
            <person name="Otillar R.P."/>
            <person name="Terry A.Y."/>
            <person name="Boore J.L."/>
            <person name="Grigoriev I.V."/>
            <person name="Lindberg D.R."/>
            <person name="Seaver E.C."/>
            <person name="Weisblat D.A."/>
            <person name="Putnam N.H."/>
            <person name="Rokhsar D.S."/>
        </authorList>
    </citation>
    <scope>NUCLEOTIDE SEQUENCE</scope>
</reference>
<dbReference type="InterPro" id="IPR001017">
    <property type="entry name" value="DH_E1"/>
</dbReference>
<dbReference type="EMBL" id="AMQM01001381">
    <property type="status" value="NOT_ANNOTATED_CDS"/>
    <property type="molecule type" value="Genomic_DNA"/>
</dbReference>
<evidence type="ECO:0000256" key="2">
    <source>
        <dbReference type="ARBA" id="ARBA00022946"/>
    </source>
</evidence>
<reference evidence="11" key="1">
    <citation type="submission" date="2012-12" db="EMBL/GenBank/DDBJ databases">
        <authorList>
            <person name="Hellsten U."/>
            <person name="Grimwood J."/>
            <person name="Chapman J.A."/>
            <person name="Shapiro H."/>
            <person name="Aerts A."/>
            <person name="Otillar R.P."/>
            <person name="Terry A.Y."/>
            <person name="Boore J.L."/>
            <person name="Simakov O."/>
            <person name="Marletaz F."/>
            <person name="Cho S.-J."/>
            <person name="Edsinger-Gonzales E."/>
            <person name="Havlak P."/>
            <person name="Kuo D.-H."/>
            <person name="Larsson T."/>
            <person name="Lv J."/>
            <person name="Arendt D."/>
            <person name="Savage R."/>
            <person name="Osoegawa K."/>
            <person name="de Jong P."/>
            <person name="Lindberg D.R."/>
            <person name="Seaver E.C."/>
            <person name="Weisblat D.A."/>
            <person name="Putnam N.H."/>
            <person name="Grigoriev I.V."/>
            <person name="Rokhsar D.S."/>
        </authorList>
    </citation>
    <scope>NUCLEOTIDE SEQUENCE</scope>
</reference>
<dbReference type="Pfam" id="PF00676">
    <property type="entry name" value="E1_dh"/>
    <property type="match status" value="1"/>
</dbReference>
<dbReference type="FunFam" id="3.40.50.970:FF:000013">
    <property type="entry name" value="Pyruvate dehydrogenase E1 component subunit alpha"/>
    <property type="match status" value="1"/>
</dbReference>
<gene>
    <name evidence="10" type="primary">20211167</name>
    <name evidence="9" type="ORF">HELRODRAFT_189197</name>
</gene>
<dbReference type="CTD" id="20211167"/>
<evidence type="ECO:0000259" key="8">
    <source>
        <dbReference type="Pfam" id="PF00676"/>
    </source>
</evidence>
<dbReference type="FunCoup" id="T1FQS0">
    <property type="interactions" value="588"/>
</dbReference>
<dbReference type="STRING" id="6412.T1FQS0"/>
<feature type="domain" description="Dehydrogenase E1 component" evidence="8">
    <location>
        <begin position="69"/>
        <end position="361"/>
    </location>
</feature>
<dbReference type="CDD" id="cd02000">
    <property type="entry name" value="TPP_E1_PDC_ADC_BCADC"/>
    <property type="match status" value="1"/>
</dbReference>
<dbReference type="SUPFAM" id="SSF52518">
    <property type="entry name" value="Thiamin diphosphate-binding fold (THDP-binding)"/>
    <property type="match status" value="1"/>
</dbReference>
<dbReference type="AlphaFoldDB" id="T1FQS0"/>
<evidence type="ECO:0000256" key="6">
    <source>
        <dbReference type="ARBA" id="ARBA00051231"/>
    </source>
</evidence>
<comment type="cofactor">
    <cofactor evidence="1 7">
        <name>thiamine diphosphate</name>
        <dbReference type="ChEBI" id="CHEBI:58937"/>
    </cofactor>
</comment>
<dbReference type="Gene3D" id="3.40.50.970">
    <property type="match status" value="1"/>
</dbReference>
<evidence type="ECO:0000256" key="4">
    <source>
        <dbReference type="ARBA" id="ARBA00023052"/>
    </source>
</evidence>
<accession>T1FQS0</accession>
<dbReference type="NCBIfam" id="TIGR03182">
    <property type="entry name" value="PDH_E1_alph_y"/>
    <property type="match status" value="1"/>
</dbReference>
<dbReference type="InterPro" id="IPR050642">
    <property type="entry name" value="PDH_E1_Alpha_Subunit"/>
</dbReference>
<keyword evidence="3 7" id="KW-0560">Oxidoreductase</keyword>
<dbReference type="eggNOG" id="KOG0225">
    <property type="taxonomic scope" value="Eukaryota"/>
</dbReference>
<dbReference type="InterPro" id="IPR017597">
    <property type="entry name" value="Pyrv_DH_E1_asu_subgrp-y"/>
</dbReference>
<keyword evidence="5 7" id="KW-0670">Pyruvate</keyword>
<dbReference type="Proteomes" id="UP000015101">
    <property type="component" value="Unassembled WGS sequence"/>
</dbReference>
<keyword evidence="2" id="KW-0809">Transit peptide</keyword>
<comment type="function">
    <text evidence="7">The pyruvate dehydrogenase complex catalyzes the overall conversion of pyruvate to acetyl-CoA and CO(2).</text>
</comment>
<keyword evidence="4 7" id="KW-0786">Thiamine pyrophosphate</keyword>
<evidence type="ECO:0000256" key="1">
    <source>
        <dbReference type="ARBA" id="ARBA00001964"/>
    </source>
</evidence>